<sequence>MRKLLQGAACSALFGFATLVASSASALAASPCPGGVIHYGVIPYDASAAFVPLYHKIADLISKQMGCPVDLEIGTSYNATIEAMRAGKVDIAEFGPLSYILASKIAGAQVVATYAKPDGTPDTYTASVVTWPGSGITTLKGVAGHTFAYSDPASTSGHLFPAYALKSAGIDPDHGVQAVYAGSHTASYEALLHHKVQAGEINSQEIISAQVAGIYQPSDFVTLWTSAPIPDDPVTVRGNLPAAYKAKLADVLGHLDLSSIPAAELKITGLKGKGYVAIDDKAYDGIRSLVSVLHLDLAKMGS</sequence>
<dbReference type="AlphaFoldDB" id="A0A963YPU9"/>
<dbReference type="EMBL" id="JAESVB010000002">
    <property type="protein sequence ID" value="MCB8874948.1"/>
    <property type="molecule type" value="Genomic_DNA"/>
</dbReference>
<accession>A0A963YPU9</accession>
<proteinExistence type="inferred from homology"/>
<reference evidence="4" key="2">
    <citation type="submission" date="2021-01" db="EMBL/GenBank/DDBJ databases">
        <authorList>
            <person name="Mieszkin S."/>
            <person name="Pouder E."/>
            <person name="Alain K."/>
        </authorList>
    </citation>
    <scope>NUCLEOTIDE SEQUENCE</scope>
    <source>
        <strain evidence="4">HW T2.11</strain>
    </source>
</reference>
<dbReference type="Gene3D" id="3.40.190.10">
    <property type="entry name" value="Periplasmic binding protein-like II"/>
    <property type="match status" value="2"/>
</dbReference>
<dbReference type="InterPro" id="IPR005770">
    <property type="entry name" value="PhnD"/>
</dbReference>
<comment type="similarity">
    <text evidence="1">Belongs to the phosphate/phosphite/phosphonate binding protein family.</text>
</comment>
<evidence type="ECO:0000256" key="3">
    <source>
        <dbReference type="SAM" id="SignalP"/>
    </source>
</evidence>
<protein>
    <submittedName>
        <fullName evidence="4">Phosphate/phosphite/phosphonate ABC transporter substrate-binding protein</fullName>
    </submittedName>
</protein>
<organism evidence="4 5">
    <name type="scientific">Acidisoma silvae</name>
    <dbReference type="NCBI Taxonomy" id="2802396"/>
    <lineage>
        <taxon>Bacteria</taxon>
        <taxon>Pseudomonadati</taxon>
        <taxon>Pseudomonadota</taxon>
        <taxon>Alphaproteobacteria</taxon>
        <taxon>Acetobacterales</taxon>
        <taxon>Acidocellaceae</taxon>
        <taxon>Acidisoma</taxon>
    </lineage>
</organism>
<dbReference type="PANTHER" id="PTHR35841">
    <property type="entry name" value="PHOSPHONATES-BINDING PERIPLASMIC PROTEIN"/>
    <property type="match status" value="1"/>
</dbReference>
<name>A0A963YPU9_9PROT</name>
<keyword evidence="2 3" id="KW-0732">Signal</keyword>
<keyword evidence="5" id="KW-1185">Reference proteome</keyword>
<dbReference type="GO" id="GO:0043190">
    <property type="term" value="C:ATP-binding cassette (ABC) transporter complex"/>
    <property type="evidence" value="ECO:0007669"/>
    <property type="project" value="InterPro"/>
</dbReference>
<dbReference type="SUPFAM" id="SSF53850">
    <property type="entry name" value="Periplasmic binding protein-like II"/>
    <property type="match status" value="1"/>
</dbReference>
<dbReference type="Proteomes" id="UP000708298">
    <property type="component" value="Unassembled WGS sequence"/>
</dbReference>
<dbReference type="GO" id="GO:0055085">
    <property type="term" value="P:transmembrane transport"/>
    <property type="evidence" value="ECO:0007669"/>
    <property type="project" value="InterPro"/>
</dbReference>
<evidence type="ECO:0000256" key="1">
    <source>
        <dbReference type="ARBA" id="ARBA00007162"/>
    </source>
</evidence>
<feature type="chain" id="PRO_5036848198" evidence="3">
    <location>
        <begin position="29"/>
        <end position="302"/>
    </location>
</feature>
<dbReference type="Pfam" id="PF12974">
    <property type="entry name" value="Phosphonate-bd"/>
    <property type="match status" value="1"/>
</dbReference>
<feature type="signal peptide" evidence="3">
    <location>
        <begin position="1"/>
        <end position="28"/>
    </location>
</feature>
<dbReference type="NCBIfam" id="TIGR01098">
    <property type="entry name" value="3A0109s03R"/>
    <property type="match status" value="1"/>
</dbReference>
<dbReference type="PANTHER" id="PTHR35841:SF1">
    <property type="entry name" value="PHOSPHONATES-BINDING PERIPLASMIC PROTEIN"/>
    <property type="match status" value="1"/>
</dbReference>
<reference evidence="4" key="1">
    <citation type="journal article" date="2021" name="Microorganisms">
        <title>Acidisoma silvae sp. nov. and Acidisomacellulosilytica sp. nov., Two Acidophilic Bacteria Isolated from Decaying Wood, Hydrolyzing Cellulose and Producing Poly-3-hydroxybutyrate.</title>
        <authorList>
            <person name="Mieszkin S."/>
            <person name="Pouder E."/>
            <person name="Uroz S."/>
            <person name="Simon-Colin C."/>
            <person name="Alain K."/>
        </authorList>
    </citation>
    <scope>NUCLEOTIDE SEQUENCE</scope>
    <source>
        <strain evidence="4">HW T2.11</strain>
    </source>
</reference>
<dbReference type="RefSeq" id="WP_227320601.1">
    <property type="nucleotide sequence ID" value="NZ_JAESVB010000002.1"/>
</dbReference>
<dbReference type="CDD" id="cd01071">
    <property type="entry name" value="PBP2_PhnD_like"/>
    <property type="match status" value="1"/>
</dbReference>
<evidence type="ECO:0000313" key="4">
    <source>
        <dbReference type="EMBL" id="MCB8874948.1"/>
    </source>
</evidence>
<evidence type="ECO:0000256" key="2">
    <source>
        <dbReference type="ARBA" id="ARBA00022729"/>
    </source>
</evidence>
<evidence type="ECO:0000313" key="5">
    <source>
        <dbReference type="Proteomes" id="UP000708298"/>
    </source>
</evidence>
<comment type="caution">
    <text evidence="4">The sequence shown here is derived from an EMBL/GenBank/DDBJ whole genome shotgun (WGS) entry which is preliminary data.</text>
</comment>
<gene>
    <name evidence="4" type="ORF">ASILVAE211_07120</name>
</gene>